<keyword evidence="7" id="KW-0630">Potassium</keyword>
<evidence type="ECO:0000256" key="1">
    <source>
        <dbReference type="ARBA" id="ARBA00004141"/>
    </source>
</evidence>
<evidence type="ECO:0000256" key="6">
    <source>
        <dbReference type="ARBA" id="ARBA00022826"/>
    </source>
</evidence>
<feature type="transmembrane region" description="Helical" evidence="13">
    <location>
        <begin position="104"/>
        <end position="123"/>
    </location>
</feature>
<evidence type="ECO:0000256" key="12">
    <source>
        <dbReference type="ARBA" id="ARBA00034430"/>
    </source>
</evidence>
<dbReference type="EMBL" id="NPDX01000004">
    <property type="protein sequence ID" value="PJZ84026.1"/>
    <property type="molecule type" value="Genomic_DNA"/>
</dbReference>
<accession>A0A2N0AI91</accession>
<dbReference type="GO" id="GO:0005267">
    <property type="term" value="F:potassium channel activity"/>
    <property type="evidence" value="ECO:0007669"/>
    <property type="project" value="UniProtKB-KW"/>
</dbReference>
<evidence type="ECO:0000256" key="13">
    <source>
        <dbReference type="SAM" id="Phobius"/>
    </source>
</evidence>
<gene>
    <name evidence="14" type="ORF">CH364_14670</name>
</gene>
<evidence type="ECO:0000256" key="7">
    <source>
        <dbReference type="ARBA" id="ARBA00022958"/>
    </source>
</evidence>
<keyword evidence="11" id="KW-0407">Ion channel</keyword>
<proteinExistence type="inferred from homology"/>
<dbReference type="PANTHER" id="PTHR31462">
    <property type="entry name" value="ENDOSOMAL/LYSOSOMAL POTASSIUM CHANNEL TMEM175"/>
    <property type="match status" value="1"/>
</dbReference>
<comment type="similarity">
    <text evidence="2">Belongs to the TMEM175 family.</text>
</comment>
<organism evidence="14 15">
    <name type="scientific">Leptospira harrisiae</name>
    <dbReference type="NCBI Taxonomy" id="2023189"/>
    <lineage>
        <taxon>Bacteria</taxon>
        <taxon>Pseudomonadati</taxon>
        <taxon>Spirochaetota</taxon>
        <taxon>Spirochaetia</taxon>
        <taxon>Leptospirales</taxon>
        <taxon>Leptospiraceae</taxon>
        <taxon>Leptospira</taxon>
    </lineage>
</organism>
<evidence type="ECO:0000256" key="5">
    <source>
        <dbReference type="ARBA" id="ARBA00022692"/>
    </source>
</evidence>
<comment type="caution">
    <text evidence="14">The sequence shown here is derived from an EMBL/GenBank/DDBJ whole genome shotgun (WGS) entry which is preliminary data.</text>
</comment>
<evidence type="ECO:0000313" key="14">
    <source>
        <dbReference type="EMBL" id="PJZ84026.1"/>
    </source>
</evidence>
<keyword evidence="6" id="KW-0631">Potassium channel</keyword>
<evidence type="ECO:0008006" key="16">
    <source>
        <dbReference type="Google" id="ProtNLM"/>
    </source>
</evidence>
<dbReference type="PANTHER" id="PTHR31462:SF5">
    <property type="entry name" value="ENDOSOMAL_LYSOSOMAL PROTON CHANNEL TMEM175"/>
    <property type="match status" value="1"/>
</dbReference>
<feature type="transmembrane region" description="Helical" evidence="13">
    <location>
        <begin position="67"/>
        <end position="84"/>
    </location>
</feature>
<evidence type="ECO:0000256" key="9">
    <source>
        <dbReference type="ARBA" id="ARBA00023065"/>
    </source>
</evidence>
<keyword evidence="8 13" id="KW-1133">Transmembrane helix</keyword>
<dbReference type="Proteomes" id="UP000232145">
    <property type="component" value="Unassembled WGS sequence"/>
</dbReference>
<dbReference type="GO" id="GO:0015252">
    <property type="term" value="F:proton channel activity"/>
    <property type="evidence" value="ECO:0007669"/>
    <property type="project" value="InterPro"/>
</dbReference>
<comment type="catalytic activity">
    <reaction evidence="12">
        <text>K(+)(in) = K(+)(out)</text>
        <dbReference type="Rhea" id="RHEA:29463"/>
        <dbReference type="ChEBI" id="CHEBI:29103"/>
    </reaction>
</comment>
<evidence type="ECO:0000256" key="10">
    <source>
        <dbReference type="ARBA" id="ARBA00023136"/>
    </source>
</evidence>
<evidence type="ECO:0000256" key="4">
    <source>
        <dbReference type="ARBA" id="ARBA00022538"/>
    </source>
</evidence>
<sequence>MAAKIKNLTTPHKKTGPAPVLTESGRMVAYSDAIFSIALTLMALEIKIPHPEQIGESSLLFALLERWPSFLSFFISFMIITVVWTNHHTIFRHVKYIDHNLMILNNLLLLNVIFIPFCSEMLGEYMLQNNTNANFAVFLYGAWIAIGGIPFNLVWRYGVKKKELLNPESDPIEIQKITSHFIKGPYIYAFVTILSFLNIWLSIIGFGILILFFLVPTAWLLRKK</sequence>
<reference evidence="14 15" key="1">
    <citation type="submission" date="2017-07" db="EMBL/GenBank/DDBJ databases">
        <title>Leptospira spp. isolated from tropical soils.</title>
        <authorList>
            <person name="Thibeaux R."/>
            <person name="Iraola G."/>
            <person name="Ferres I."/>
            <person name="Bierque E."/>
            <person name="Girault D."/>
            <person name="Soupe-Gilbert M.-E."/>
            <person name="Picardeau M."/>
            <person name="Goarant C."/>
        </authorList>
    </citation>
    <scope>NUCLEOTIDE SEQUENCE [LARGE SCALE GENOMIC DNA]</scope>
    <source>
        <strain evidence="14 15">FH2-B-A1</strain>
    </source>
</reference>
<evidence type="ECO:0000256" key="8">
    <source>
        <dbReference type="ARBA" id="ARBA00022989"/>
    </source>
</evidence>
<keyword evidence="3" id="KW-0813">Transport</keyword>
<keyword evidence="15" id="KW-1185">Reference proteome</keyword>
<evidence type="ECO:0000256" key="3">
    <source>
        <dbReference type="ARBA" id="ARBA00022448"/>
    </source>
</evidence>
<feature type="transmembrane region" description="Helical" evidence="13">
    <location>
        <begin position="135"/>
        <end position="155"/>
    </location>
</feature>
<keyword evidence="9" id="KW-0406">Ion transport</keyword>
<dbReference type="RefSeq" id="WP_100744771.1">
    <property type="nucleotide sequence ID" value="NZ_NPDW01000002.1"/>
</dbReference>
<keyword evidence="5 13" id="KW-0812">Transmembrane</keyword>
<evidence type="ECO:0000313" key="15">
    <source>
        <dbReference type="Proteomes" id="UP000232145"/>
    </source>
</evidence>
<keyword evidence="10 13" id="KW-0472">Membrane</keyword>
<evidence type="ECO:0000256" key="2">
    <source>
        <dbReference type="ARBA" id="ARBA00006920"/>
    </source>
</evidence>
<keyword evidence="4" id="KW-0633">Potassium transport</keyword>
<protein>
    <recommendedName>
        <fullName evidence="16">DUF1211 domain-containing protein</fullName>
    </recommendedName>
</protein>
<dbReference type="InterPro" id="IPR010617">
    <property type="entry name" value="TMEM175-like"/>
</dbReference>
<dbReference type="GO" id="GO:0016020">
    <property type="term" value="C:membrane"/>
    <property type="evidence" value="ECO:0007669"/>
    <property type="project" value="UniProtKB-SubCell"/>
</dbReference>
<evidence type="ECO:0000256" key="11">
    <source>
        <dbReference type="ARBA" id="ARBA00023303"/>
    </source>
</evidence>
<name>A0A2N0AI91_9LEPT</name>
<dbReference type="OrthoDB" id="7626281at2"/>
<dbReference type="Pfam" id="PF06736">
    <property type="entry name" value="TMEM175"/>
    <property type="match status" value="1"/>
</dbReference>
<comment type="subcellular location">
    <subcellularLocation>
        <location evidence="1">Membrane</location>
        <topology evidence="1">Multi-pass membrane protein</topology>
    </subcellularLocation>
</comment>
<dbReference type="AlphaFoldDB" id="A0A2N0AI91"/>
<feature type="transmembrane region" description="Helical" evidence="13">
    <location>
        <begin position="186"/>
        <end position="215"/>
    </location>
</feature>